<reference evidence="1" key="1">
    <citation type="submission" date="2018-05" db="EMBL/GenBank/DDBJ databases">
        <authorList>
            <person name="Lanie J.A."/>
            <person name="Ng W.-L."/>
            <person name="Kazmierczak K.M."/>
            <person name="Andrzejewski T.M."/>
            <person name="Davidsen T.M."/>
            <person name="Wayne K.J."/>
            <person name="Tettelin H."/>
            <person name="Glass J.I."/>
            <person name="Rusch D."/>
            <person name="Podicherti R."/>
            <person name="Tsui H.-C.T."/>
            <person name="Winkler M.E."/>
        </authorList>
    </citation>
    <scope>NUCLEOTIDE SEQUENCE</scope>
</reference>
<organism evidence="1">
    <name type="scientific">marine metagenome</name>
    <dbReference type="NCBI Taxonomy" id="408172"/>
    <lineage>
        <taxon>unclassified sequences</taxon>
        <taxon>metagenomes</taxon>
        <taxon>ecological metagenomes</taxon>
    </lineage>
</organism>
<dbReference type="SUPFAM" id="SSF53448">
    <property type="entry name" value="Nucleotide-diphospho-sugar transferases"/>
    <property type="match status" value="1"/>
</dbReference>
<dbReference type="Gene3D" id="3.90.550.10">
    <property type="entry name" value="Spore Coat Polysaccharide Biosynthesis Protein SpsA, Chain A"/>
    <property type="match status" value="1"/>
</dbReference>
<dbReference type="AlphaFoldDB" id="A0A381WR23"/>
<accession>A0A381WR23</accession>
<protein>
    <recommendedName>
        <fullName evidence="2">Glycosyltransferase</fullName>
    </recommendedName>
</protein>
<dbReference type="PANTHER" id="PTHR36529:SF1">
    <property type="entry name" value="GLYCOSYLTRANSFERASE"/>
    <property type="match status" value="1"/>
</dbReference>
<dbReference type="InterPro" id="IPR018641">
    <property type="entry name" value="Trfase_1_rSAM/seldom-assoc"/>
</dbReference>
<proteinExistence type="predicted"/>
<dbReference type="PANTHER" id="PTHR36529">
    <property type="entry name" value="SLL1095 PROTEIN"/>
    <property type="match status" value="1"/>
</dbReference>
<sequence>MALSVGENAALDCYRKLLDNAVEAVMPFESEIWITGDPADLSWTRGLPVRRQGVGDLGIRMLAAFTDGVKVLVGTDIPAMSTSYIEHAYLLLEDHDVVVGPTEDGGYCLLAMHEPHESLFNGIAWGSSSVLASTLARAENLNVGFCKMLWDVDVEEDYCRWLTSEHVHH</sequence>
<name>A0A381WR23_9ZZZZ</name>
<evidence type="ECO:0000313" key="1">
    <source>
        <dbReference type="EMBL" id="SVA54377.1"/>
    </source>
</evidence>
<dbReference type="EMBL" id="UINC01012452">
    <property type="protein sequence ID" value="SVA54377.1"/>
    <property type="molecule type" value="Genomic_DNA"/>
</dbReference>
<dbReference type="Pfam" id="PF09837">
    <property type="entry name" value="DUF2064"/>
    <property type="match status" value="1"/>
</dbReference>
<evidence type="ECO:0008006" key="2">
    <source>
        <dbReference type="Google" id="ProtNLM"/>
    </source>
</evidence>
<gene>
    <name evidence="1" type="ORF">METZ01_LOCUS107231</name>
</gene>
<dbReference type="InterPro" id="IPR029044">
    <property type="entry name" value="Nucleotide-diphossugar_trans"/>
</dbReference>